<keyword evidence="3" id="KW-1185">Reference proteome</keyword>
<proteinExistence type="inferred from homology"/>
<dbReference type="EMBL" id="JAUTXT010000015">
    <property type="protein sequence ID" value="KAK3675282.1"/>
    <property type="molecule type" value="Genomic_DNA"/>
</dbReference>
<dbReference type="PANTHER" id="PTHR40260:SF2">
    <property type="entry name" value="BLR8190 PROTEIN"/>
    <property type="match status" value="1"/>
</dbReference>
<dbReference type="AlphaFoldDB" id="A0AAE0WP29"/>
<evidence type="ECO:0000256" key="1">
    <source>
        <dbReference type="ARBA" id="ARBA00005986"/>
    </source>
</evidence>
<name>A0AAE0WP29_9PEZI</name>
<protein>
    <recommendedName>
        <fullName evidence="4">EthD domain-containing protein</fullName>
    </recommendedName>
</protein>
<dbReference type="InterPro" id="IPR009799">
    <property type="entry name" value="EthD_dom"/>
</dbReference>
<evidence type="ECO:0008006" key="4">
    <source>
        <dbReference type="Google" id="ProtNLM"/>
    </source>
</evidence>
<dbReference type="PANTHER" id="PTHR40260">
    <property type="entry name" value="BLR8190 PROTEIN"/>
    <property type="match status" value="1"/>
</dbReference>
<evidence type="ECO:0000313" key="3">
    <source>
        <dbReference type="Proteomes" id="UP001274830"/>
    </source>
</evidence>
<comment type="caution">
    <text evidence="2">The sequence shown here is derived from an EMBL/GenBank/DDBJ whole genome shotgun (WGS) entry which is preliminary data.</text>
</comment>
<organism evidence="2 3">
    <name type="scientific">Recurvomyces mirabilis</name>
    <dbReference type="NCBI Taxonomy" id="574656"/>
    <lineage>
        <taxon>Eukaryota</taxon>
        <taxon>Fungi</taxon>
        <taxon>Dikarya</taxon>
        <taxon>Ascomycota</taxon>
        <taxon>Pezizomycotina</taxon>
        <taxon>Dothideomycetes</taxon>
        <taxon>Dothideomycetidae</taxon>
        <taxon>Mycosphaerellales</taxon>
        <taxon>Teratosphaeriaceae</taxon>
        <taxon>Recurvomyces</taxon>
    </lineage>
</organism>
<reference evidence="2" key="1">
    <citation type="submission" date="2023-07" db="EMBL/GenBank/DDBJ databases">
        <title>Black Yeasts Isolated from many extreme environments.</title>
        <authorList>
            <person name="Coleine C."/>
            <person name="Stajich J.E."/>
            <person name="Selbmann L."/>
        </authorList>
    </citation>
    <scope>NUCLEOTIDE SEQUENCE</scope>
    <source>
        <strain evidence="2">CCFEE 5485</strain>
    </source>
</reference>
<sequence>MATTTVLYPEGTKFNMEYYMSSHMPFVGKKLGPHGLKSWKVLEFPAGSPFCVQATLEWESQQKFETAGASPEMKEVLDDVPNFADKQPTLMPGTIKGTS</sequence>
<dbReference type="Gene3D" id="3.30.70.100">
    <property type="match status" value="1"/>
</dbReference>
<dbReference type="NCBIfam" id="TIGR02118">
    <property type="entry name" value="EthD family reductase"/>
    <property type="match status" value="1"/>
</dbReference>
<accession>A0AAE0WP29</accession>
<gene>
    <name evidence="2" type="ORF">LTR78_004792</name>
</gene>
<evidence type="ECO:0000313" key="2">
    <source>
        <dbReference type="EMBL" id="KAK3675282.1"/>
    </source>
</evidence>
<dbReference type="GO" id="GO:0016491">
    <property type="term" value="F:oxidoreductase activity"/>
    <property type="evidence" value="ECO:0007669"/>
    <property type="project" value="InterPro"/>
</dbReference>
<comment type="similarity">
    <text evidence="1">Belongs to the tpcK family.</text>
</comment>
<dbReference type="InterPro" id="IPR011008">
    <property type="entry name" value="Dimeric_a/b-barrel"/>
</dbReference>
<dbReference type="Proteomes" id="UP001274830">
    <property type="component" value="Unassembled WGS sequence"/>
</dbReference>
<dbReference type="SUPFAM" id="SSF54909">
    <property type="entry name" value="Dimeric alpha+beta barrel"/>
    <property type="match status" value="1"/>
</dbReference>